<feature type="binding site" evidence="5">
    <location>
        <begin position="99"/>
        <end position="102"/>
    </location>
    <ligand>
        <name>substrate</name>
    </ligand>
</feature>
<evidence type="ECO:0000256" key="3">
    <source>
        <dbReference type="ARBA" id="ARBA00029596"/>
    </source>
</evidence>
<feature type="binding site" evidence="5">
    <location>
        <position position="121"/>
    </location>
    <ligand>
        <name>substrate</name>
    </ligand>
</feature>
<comment type="cofactor">
    <cofactor evidence="1">
        <name>a divalent metal cation</name>
        <dbReference type="ChEBI" id="CHEBI:60240"/>
    </cofactor>
</comment>
<dbReference type="PANTHER" id="PTHR33254:SF4">
    <property type="entry name" value="4-HYDROXY-4-METHYL-2-OXOGLUTARATE ALDOLASE 3-RELATED"/>
    <property type="match status" value="1"/>
</dbReference>
<comment type="caution">
    <text evidence="6">The sequence shown here is derived from an EMBL/GenBank/DDBJ whole genome shotgun (WGS) entry which is preliminary data.</text>
</comment>
<evidence type="ECO:0000313" key="6">
    <source>
        <dbReference type="EMBL" id="NLR81109.1"/>
    </source>
</evidence>
<protein>
    <recommendedName>
        <fullName evidence="2">Putative 4-hydroxy-4-methyl-2-oxoglutarate aldolase</fullName>
    </recommendedName>
    <alternativeName>
        <fullName evidence="3">Regulator of ribonuclease activity homolog</fullName>
    </alternativeName>
    <alternativeName>
        <fullName evidence="4">RraA-like protein</fullName>
    </alternativeName>
</protein>
<evidence type="ECO:0000256" key="5">
    <source>
        <dbReference type="PIRSR" id="PIRSR605493-1"/>
    </source>
</evidence>
<keyword evidence="5" id="KW-0479">Metal-binding</keyword>
<dbReference type="AlphaFoldDB" id="A0A847SU17"/>
<dbReference type="InterPro" id="IPR036704">
    <property type="entry name" value="RraA/RraA-like_sf"/>
</dbReference>
<accession>A0A847SU17</accession>
<name>A0A847SU17_9BACT</name>
<dbReference type="InterPro" id="IPR005493">
    <property type="entry name" value="RraA/RraA-like"/>
</dbReference>
<keyword evidence="5" id="KW-0460">Magnesium</keyword>
<proteinExistence type="predicted"/>
<dbReference type="PANTHER" id="PTHR33254">
    <property type="entry name" value="4-HYDROXY-4-METHYL-2-OXOGLUTARATE ALDOLASE 3-RELATED"/>
    <property type="match status" value="1"/>
</dbReference>
<evidence type="ECO:0000256" key="2">
    <source>
        <dbReference type="ARBA" id="ARBA00016549"/>
    </source>
</evidence>
<sequence length="221" mass="24762">MKSWANDIELFDLFRKELYTPVVGDILDGFGCYHQFLPYPIQPMHTSDVIVGRAMPVLMIDVYGPQKKPFGLLTEALDQLQQGEVYIASGGEMRCAYWGELLTATARVRGAAGAVINGFHRDTHQVVAQNWPVFSRGRYGQDSSVRTQVADFRCDIQVGDVWIEPGDLVFGDLDGVLVIPKKYEEEVIIKALEKARGEKVVRKEIENGMSSTDAFKKYGIL</sequence>
<gene>
    <name evidence="6" type="ORF">HGH91_20940</name>
</gene>
<keyword evidence="7" id="KW-1185">Reference proteome</keyword>
<evidence type="ECO:0000256" key="4">
    <source>
        <dbReference type="ARBA" id="ARBA00030169"/>
    </source>
</evidence>
<evidence type="ECO:0000313" key="7">
    <source>
        <dbReference type="Proteomes" id="UP000552864"/>
    </source>
</evidence>
<organism evidence="6 7">
    <name type="scientific">Chitinophaga eiseniae</name>
    <dbReference type="NCBI Taxonomy" id="634771"/>
    <lineage>
        <taxon>Bacteria</taxon>
        <taxon>Pseudomonadati</taxon>
        <taxon>Bacteroidota</taxon>
        <taxon>Chitinophagia</taxon>
        <taxon>Chitinophagales</taxon>
        <taxon>Chitinophagaceae</taxon>
        <taxon>Chitinophaga</taxon>
    </lineage>
</organism>
<evidence type="ECO:0000256" key="1">
    <source>
        <dbReference type="ARBA" id="ARBA00001968"/>
    </source>
</evidence>
<dbReference type="Gene3D" id="3.50.30.40">
    <property type="entry name" value="Ribonuclease E inhibitor RraA/RraA-like"/>
    <property type="match status" value="1"/>
</dbReference>
<dbReference type="Proteomes" id="UP000552864">
    <property type="component" value="Unassembled WGS sequence"/>
</dbReference>
<dbReference type="CDD" id="cd16841">
    <property type="entry name" value="RraA_family"/>
    <property type="match status" value="1"/>
</dbReference>
<dbReference type="EMBL" id="JABAHZ010000005">
    <property type="protein sequence ID" value="NLR81109.1"/>
    <property type="molecule type" value="Genomic_DNA"/>
</dbReference>
<dbReference type="GO" id="GO:0046872">
    <property type="term" value="F:metal ion binding"/>
    <property type="evidence" value="ECO:0007669"/>
    <property type="project" value="UniProtKB-KW"/>
</dbReference>
<reference evidence="6 7" key="1">
    <citation type="submission" date="2020-04" db="EMBL/GenBank/DDBJ databases">
        <authorList>
            <person name="Yin C."/>
        </authorList>
    </citation>
    <scope>NUCLEOTIDE SEQUENCE [LARGE SCALE GENOMIC DNA]</scope>
    <source>
        <strain evidence="6 7">Ak56</strain>
    </source>
</reference>
<dbReference type="RefSeq" id="WP_168740761.1">
    <property type="nucleotide sequence ID" value="NZ_JABAHZ010000005.1"/>
</dbReference>
<dbReference type="Pfam" id="PF03737">
    <property type="entry name" value="RraA-like"/>
    <property type="match status" value="1"/>
</dbReference>
<comment type="cofactor">
    <cofactor evidence="5">
        <name>Mg(2+)</name>
        <dbReference type="ChEBI" id="CHEBI:18420"/>
    </cofactor>
</comment>
<feature type="binding site" evidence="5">
    <location>
        <position position="122"/>
    </location>
    <ligand>
        <name>Mg(2+)</name>
        <dbReference type="ChEBI" id="CHEBI:18420"/>
    </ligand>
</feature>
<dbReference type="SUPFAM" id="SSF89562">
    <property type="entry name" value="RraA-like"/>
    <property type="match status" value="1"/>
</dbReference>